<dbReference type="Pfam" id="PF01266">
    <property type="entry name" value="DAO"/>
    <property type="match status" value="1"/>
</dbReference>
<dbReference type="GO" id="GO:0005737">
    <property type="term" value="C:cytoplasm"/>
    <property type="evidence" value="ECO:0007669"/>
    <property type="project" value="TreeGrafter"/>
</dbReference>
<dbReference type="InterPro" id="IPR006076">
    <property type="entry name" value="FAD-dep_OxRdtase"/>
</dbReference>
<dbReference type="PANTHER" id="PTHR13847">
    <property type="entry name" value="SARCOSINE DEHYDROGENASE-RELATED"/>
    <property type="match status" value="1"/>
</dbReference>
<evidence type="ECO:0000259" key="2">
    <source>
        <dbReference type="Pfam" id="PF01266"/>
    </source>
</evidence>
<feature type="region of interest" description="Disordered" evidence="1">
    <location>
        <begin position="353"/>
        <end position="372"/>
    </location>
</feature>
<dbReference type="AlphaFoldDB" id="A0A067QHC5"/>
<sequence>MSPATLPVPLSQFAPSQIPLALPPSPSAREHISYLPVPNPSKSFWIDTPGSNPLASHGSQGELLGDADVVIIGAGITGVGVAWHLSQLAKQRLKVVILDARDFCSGATGRNGGHLTPSAFLSFSSHRALYGTDEALASIALEHHTVNSLLSIIKHHSLQKEVDLAGGGHVTLLFTQAEVEEAKRDWEEAKEAGVHLGGCEWLGSEQMREVYGATYPGIKIPGNNLWPLKLVTNLYNLASASSSIDLTLHTRTPVTSIKHINTSSKSLSRRYEVQTPRGPVKCRYVVHATNAYAAHLLPHYAGPKGIIPTRGQVTSLLSPTLPLSKMGKVGWGGNEGFEYWFVRPTGEVAGEAIADKKGDGPRREKDGNRKAERTPLVILGGGRETTGPTYETYMVDDSVVNPVVSEALRGFLGAVFPTEGGGENRARGEGEGEGEMEWTGIMGFTKTGDPFVGPIYDTNHSLDTFRGQYIAAGYTGHGMPRAFGCAEALAQMLIADLEGKEWVRPGWLPRRYLTSERL</sequence>
<evidence type="ECO:0000256" key="1">
    <source>
        <dbReference type="SAM" id="MobiDB-lite"/>
    </source>
</evidence>
<keyword evidence="4" id="KW-1185">Reference proteome</keyword>
<accession>A0A067QHC5</accession>
<dbReference type="SUPFAM" id="SSF51905">
    <property type="entry name" value="FAD/NAD(P)-binding domain"/>
    <property type="match status" value="1"/>
</dbReference>
<dbReference type="Gene3D" id="3.50.50.60">
    <property type="entry name" value="FAD/NAD(P)-binding domain"/>
    <property type="match status" value="1"/>
</dbReference>
<organism evidence="3 4">
    <name type="scientific">Jaapia argillacea MUCL 33604</name>
    <dbReference type="NCBI Taxonomy" id="933084"/>
    <lineage>
        <taxon>Eukaryota</taxon>
        <taxon>Fungi</taxon>
        <taxon>Dikarya</taxon>
        <taxon>Basidiomycota</taxon>
        <taxon>Agaricomycotina</taxon>
        <taxon>Agaricomycetes</taxon>
        <taxon>Agaricomycetidae</taxon>
        <taxon>Jaapiales</taxon>
        <taxon>Jaapiaceae</taxon>
        <taxon>Jaapia</taxon>
    </lineage>
</organism>
<name>A0A067QHC5_9AGAM</name>
<dbReference type="PANTHER" id="PTHR13847:SF260">
    <property type="entry name" value="FAD DEPENDENT OXIDOREDUCTASE DOMAIN-CONTAINING PROTEIN"/>
    <property type="match status" value="1"/>
</dbReference>
<protein>
    <recommendedName>
        <fullName evidence="2">FAD dependent oxidoreductase domain-containing protein</fullName>
    </recommendedName>
</protein>
<reference evidence="4" key="1">
    <citation type="journal article" date="2014" name="Proc. Natl. Acad. Sci. U.S.A.">
        <title>Extensive sampling of basidiomycete genomes demonstrates inadequacy of the white-rot/brown-rot paradigm for wood decay fungi.</title>
        <authorList>
            <person name="Riley R."/>
            <person name="Salamov A.A."/>
            <person name="Brown D.W."/>
            <person name="Nagy L.G."/>
            <person name="Floudas D."/>
            <person name="Held B.W."/>
            <person name="Levasseur A."/>
            <person name="Lombard V."/>
            <person name="Morin E."/>
            <person name="Otillar R."/>
            <person name="Lindquist E.A."/>
            <person name="Sun H."/>
            <person name="LaButti K.M."/>
            <person name="Schmutz J."/>
            <person name="Jabbour D."/>
            <person name="Luo H."/>
            <person name="Baker S.E."/>
            <person name="Pisabarro A.G."/>
            <person name="Walton J.D."/>
            <person name="Blanchette R.A."/>
            <person name="Henrissat B."/>
            <person name="Martin F."/>
            <person name="Cullen D."/>
            <person name="Hibbett D.S."/>
            <person name="Grigoriev I.V."/>
        </authorList>
    </citation>
    <scope>NUCLEOTIDE SEQUENCE [LARGE SCALE GENOMIC DNA]</scope>
    <source>
        <strain evidence="4">MUCL 33604</strain>
    </source>
</reference>
<proteinExistence type="predicted"/>
<dbReference type="EMBL" id="KL197712">
    <property type="protein sequence ID" value="KDQ61986.1"/>
    <property type="molecule type" value="Genomic_DNA"/>
</dbReference>
<dbReference type="Proteomes" id="UP000027265">
    <property type="component" value="Unassembled WGS sequence"/>
</dbReference>
<dbReference type="InterPro" id="IPR036188">
    <property type="entry name" value="FAD/NAD-bd_sf"/>
</dbReference>
<dbReference type="OrthoDB" id="429143at2759"/>
<gene>
    <name evidence="3" type="ORF">JAAARDRAFT_66961</name>
</gene>
<dbReference type="STRING" id="933084.A0A067QHC5"/>
<feature type="domain" description="FAD dependent oxidoreductase" evidence="2">
    <location>
        <begin position="68"/>
        <end position="492"/>
    </location>
</feature>
<evidence type="ECO:0000313" key="4">
    <source>
        <dbReference type="Proteomes" id="UP000027265"/>
    </source>
</evidence>
<dbReference type="Gene3D" id="3.30.9.10">
    <property type="entry name" value="D-Amino Acid Oxidase, subunit A, domain 2"/>
    <property type="match status" value="1"/>
</dbReference>
<dbReference type="InParanoid" id="A0A067QHC5"/>
<dbReference type="HOGENOM" id="CLU_022730_3_1_1"/>
<evidence type="ECO:0000313" key="3">
    <source>
        <dbReference type="EMBL" id="KDQ61986.1"/>
    </source>
</evidence>